<evidence type="ECO:0000313" key="2">
    <source>
        <dbReference type="Proteomes" id="UP001054837"/>
    </source>
</evidence>
<keyword evidence="2" id="KW-1185">Reference proteome</keyword>
<dbReference type="Proteomes" id="UP001054837">
    <property type="component" value="Unassembled WGS sequence"/>
</dbReference>
<protein>
    <submittedName>
        <fullName evidence="1">Uncharacterized protein</fullName>
    </submittedName>
</protein>
<accession>A0AAV4WG13</accession>
<comment type="caution">
    <text evidence="1">The sequence shown here is derived from an EMBL/GenBank/DDBJ whole genome shotgun (WGS) entry which is preliminary data.</text>
</comment>
<dbReference type="EMBL" id="BPLQ01014658">
    <property type="protein sequence ID" value="GIY81682.1"/>
    <property type="molecule type" value="Genomic_DNA"/>
</dbReference>
<organism evidence="1 2">
    <name type="scientific">Caerostris darwini</name>
    <dbReference type="NCBI Taxonomy" id="1538125"/>
    <lineage>
        <taxon>Eukaryota</taxon>
        <taxon>Metazoa</taxon>
        <taxon>Ecdysozoa</taxon>
        <taxon>Arthropoda</taxon>
        <taxon>Chelicerata</taxon>
        <taxon>Arachnida</taxon>
        <taxon>Araneae</taxon>
        <taxon>Araneomorphae</taxon>
        <taxon>Entelegynae</taxon>
        <taxon>Araneoidea</taxon>
        <taxon>Araneidae</taxon>
        <taxon>Caerostris</taxon>
    </lineage>
</organism>
<reference evidence="1 2" key="1">
    <citation type="submission" date="2021-06" db="EMBL/GenBank/DDBJ databases">
        <title>Caerostris darwini draft genome.</title>
        <authorList>
            <person name="Kono N."/>
            <person name="Arakawa K."/>
        </authorList>
    </citation>
    <scope>NUCLEOTIDE SEQUENCE [LARGE SCALE GENOMIC DNA]</scope>
</reference>
<dbReference type="AlphaFoldDB" id="A0AAV4WG13"/>
<sequence>MKLQVPDVDRARSYPRNLLAVILEVQKEDFHTCIPEISLQSVNNNLLCLTMLQIKQSHFENVLGNLLLLEGRDISDAFARDNASLINANVKIPTNFAILHALTV</sequence>
<evidence type="ECO:0000313" key="1">
    <source>
        <dbReference type="EMBL" id="GIY81682.1"/>
    </source>
</evidence>
<proteinExistence type="predicted"/>
<name>A0AAV4WG13_9ARAC</name>
<gene>
    <name evidence="1" type="ORF">CDAR_67811</name>
</gene>